<dbReference type="AlphaFoldDB" id="A0A1S8MYZ0"/>
<gene>
    <name evidence="1" type="ORF">CLOSAC_36990</name>
</gene>
<dbReference type="Proteomes" id="UP000191154">
    <property type="component" value="Unassembled WGS sequence"/>
</dbReference>
<comment type="caution">
    <text evidence="1">The sequence shown here is derived from an EMBL/GenBank/DDBJ whole genome shotgun (WGS) entry which is preliminary data.</text>
</comment>
<name>A0A1S8MYZ0_CLOSA</name>
<dbReference type="EMBL" id="LZYZ01000007">
    <property type="protein sequence ID" value="OOM09418.1"/>
    <property type="molecule type" value="Genomic_DNA"/>
</dbReference>
<accession>A0A1S8MYZ0</accession>
<evidence type="ECO:0000313" key="2">
    <source>
        <dbReference type="Proteomes" id="UP000191154"/>
    </source>
</evidence>
<sequence length="114" mass="13719">MNIISRADTVKQKIERNIHYIYKISGKLDLKYSHIRVFHYINGMYGLVVEKNVPLWKINLDSEIESLEEVLNDSKFFKLKEDKAVTSLYNYVLKTNEMIKTKYKYKIKKFMNFK</sequence>
<reference evidence="1 2" key="1">
    <citation type="submission" date="2016-05" db="EMBL/GenBank/DDBJ databases">
        <title>Microbial solvent formation.</title>
        <authorList>
            <person name="Poehlein A."/>
            <person name="Montoya Solano J.D."/>
            <person name="Flitsch S."/>
            <person name="Krabben P."/>
            <person name="Duerre P."/>
            <person name="Daniel R."/>
        </authorList>
    </citation>
    <scope>NUCLEOTIDE SEQUENCE [LARGE SCALE GENOMIC DNA]</scope>
    <source>
        <strain evidence="1 2">L1-8</strain>
    </source>
</reference>
<protein>
    <submittedName>
        <fullName evidence="1">Uncharacterized protein</fullName>
    </submittedName>
</protein>
<organism evidence="1 2">
    <name type="scientific">Clostridium saccharobutylicum</name>
    <dbReference type="NCBI Taxonomy" id="169679"/>
    <lineage>
        <taxon>Bacteria</taxon>
        <taxon>Bacillati</taxon>
        <taxon>Bacillota</taxon>
        <taxon>Clostridia</taxon>
        <taxon>Eubacteriales</taxon>
        <taxon>Clostridiaceae</taxon>
        <taxon>Clostridium</taxon>
    </lineage>
</organism>
<evidence type="ECO:0000313" key="1">
    <source>
        <dbReference type="EMBL" id="OOM09418.1"/>
    </source>
</evidence>
<proteinExistence type="predicted"/>
<dbReference type="RefSeq" id="WP_077866725.1">
    <property type="nucleotide sequence ID" value="NZ_LZYZ01000007.1"/>
</dbReference>